<keyword evidence="1" id="KW-0175">Coiled coil</keyword>
<protein>
    <recommendedName>
        <fullName evidence="5">Magnesium transporter MgtE intracellular domain-containing protein</fullName>
    </recommendedName>
</protein>
<keyword evidence="2" id="KW-0812">Transmembrane</keyword>
<evidence type="ECO:0008006" key="5">
    <source>
        <dbReference type="Google" id="ProtNLM"/>
    </source>
</evidence>
<gene>
    <name evidence="3" type="ORF">KS419_22670</name>
</gene>
<evidence type="ECO:0000313" key="4">
    <source>
        <dbReference type="Proteomes" id="UP000784880"/>
    </source>
</evidence>
<feature type="coiled-coil region" evidence="1">
    <location>
        <begin position="70"/>
        <end position="118"/>
    </location>
</feature>
<proteinExistence type="predicted"/>
<dbReference type="Proteomes" id="UP000784880">
    <property type="component" value="Unassembled WGS sequence"/>
</dbReference>
<dbReference type="RefSeq" id="WP_217069202.1">
    <property type="nucleotide sequence ID" value="NZ_JAHQCS010000178.1"/>
</dbReference>
<keyword evidence="4" id="KW-1185">Reference proteome</keyword>
<organism evidence="3 4">
    <name type="scientific">Evansella tamaricis</name>
    <dbReference type="NCBI Taxonomy" id="2069301"/>
    <lineage>
        <taxon>Bacteria</taxon>
        <taxon>Bacillati</taxon>
        <taxon>Bacillota</taxon>
        <taxon>Bacilli</taxon>
        <taxon>Bacillales</taxon>
        <taxon>Bacillaceae</taxon>
        <taxon>Evansella</taxon>
    </lineage>
</organism>
<keyword evidence="2" id="KW-0472">Membrane</keyword>
<name>A0ABS6JLV0_9BACI</name>
<dbReference type="EMBL" id="JAHQCS010000178">
    <property type="protein sequence ID" value="MBU9714551.1"/>
    <property type="molecule type" value="Genomic_DNA"/>
</dbReference>
<comment type="caution">
    <text evidence="3">The sequence shown here is derived from an EMBL/GenBank/DDBJ whole genome shotgun (WGS) entry which is preliminary data.</text>
</comment>
<reference evidence="3 4" key="1">
    <citation type="submission" date="2021-06" db="EMBL/GenBank/DDBJ databases">
        <title>Bacillus sp. RD4P76, an endophyte from a halophyte.</title>
        <authorList>
            <person name="Sun J.-Q."/>
        </authorList>
    </citation>
    <scope>NUCLEOTIDE SEQUENCE [LARGE SCALE GENOMIC DNA]</scope>
    <source>
        <strain evidence="3 4">CGMCC 1.15917</strain>
    </source>
</reference>
<keyword evidence="2" id="KW-1133">Transmembrane helix</keyword>
<evidence type="ECO:0000313" key="3">
    <source>
        <dbReference type="EMBL" id="MBU9714551.1"/>
    </source>
</evidence>
<evidence type="ECO:0000256" key="2">
    <source>
        <dbReference type="SAM" id="Phobius"/>
    </source>
</evidence>
<evidence type="ECO:0000256" key="1">
    <source>
        <dbReference type="SAM" id="Coils"/>
    </source>
</evidence>
<feature type="transmembrane region" description="Helical" evidence="2">
    <location>
        <begin position="12"/>
        <end position="35"/>
    </location>
</feature>
<sequence length="189" mass="21525">MSKDEVQSKWQVFFMLIIIPAIFAIILAVAFLNFFDVNVGETLKKTVTFLPFVEDTEEVTLDPIEYEETITQLQDENANFLSTINQLEQQIQQKEELITDLEAQVQQLLNTEETEQDQETTTEENRAELSDVVRTLETMTASKAALIVSEMAEDEAVMYLRIMKLDSRAQILSRVDPGKAAELISKLSN</sequence>
<accession>A0ABS6JLV0</accession>